<gene>
    <name evidence="1" type="ORF">PoB_004259400</name>
</gene>
<protein>
    <submittedName>
        <fullName evidence="1">Uncharacterized protein</fullName>
    </submittedName>
</protein>
<comment type="caution">
    <text evidence="1">The sequence shown here is derived from an EMBL/GenBank/DDBJ whole genome shotgun (WGS) entry which is preliminary data.</text>
</comment>
<dbReference type="AlphaFoldDB" id="A0AAV4BBI3"/>
<keyword evidence="2" id="KW-1185">Reference proteome</keyword>
<proteinExistence type="predicted"/>
<sequence>MVHSAKALPQKDRITSLPAKNHPWVSKAMLQDSDGLESAEGMQLARKARSRVQLLWKRQDFELHLRQEQWQEERQLRQEDCRMQQQLILIMEKVVSAFNK</sequence>
<evidence type="ECO:0000313" key="2">
    <source>
        <dbReference type="Proteomes" id="UP000735302"/>
    </source>
</evidence>
<reference evidence="1 2" key="1">
    <citation type="journal article" date="2021" name="Elife">
        <title>Chloroplast acquisition without the gene transfer in kleptoplastic sea slugs, Plakobranchus ocellatus.</title>
        <authorList>
            <person name="Maeda T."/>
            <person name="Takahashi S."/>
            <person name="Yoshida T."/>
            <person name="Shimamura S."/>
            <person name="Takaki Y."/>
            <person name="Nagai Y."/>
            <person name="Toyoda A."/>
            <person name="Suzuki Y."/>
            <person name="Arimoto A."/>
            <person name="Ishii H."/>
            <person name="Satoh N."/>
            <person name="Nishiyama T."/>
            <person name="Hasebe M."/>
            <person name="Maruyama T."/>
            <person name="Minagawa J."/>
            <person name="Obokata J."/>
            <person name="Shigenobu S."/>
        </authorList>
    </citation>
    <scope>NUCLEOTIDE SEQUENCE [LARGE SCALE GENOMIC DNA]</scope>
</reference>
<evidence type="ECO:0000313" key="1">
    <source>
        <dbReference type="EMBL" id="GFO16089.1"/>
    </source>
</evidence>
<dbReference type="Proteomes" id="UP000735302">
    <property type="component" value="Unassembled WGS sequence"/>
</dbReference>
<dbReference type="EMBL" id="BLXT01004644">
    <property type="protein sequence ID" value="GFO16089.1"/>
    <property type="molecule type" value="Genomic_DNA"/>
</dbReference>
<name>A0AAV4BBI3_9GAST</name>
<accession>A0AAV4BBI3</accession>
<organism evidence="1 2">
    <name type="scientific">Plakobranchus ocellatus</name>
    <dbReference type="NCBI Taxonomy" id="259542"/>
    <lineage>
        <taxon>Eukaryota</taxon>
        <taxon>Metazoa</taxon>
        <taxon>Spiralia</taxon>
        <taxon>Lophotrochozoa</taxon>
        <taxon>Mollusca</taxon>
        <taxon>Gastropoda</taxon>
        <taxon>Heterobranchia</taxon>
        <taxon>Euthyneura</taxon>
        <taxon>Panpulmonata</taxon>
        <taxon>Sacoglossa</taxon>
        <taxon>Placobranchoidea</taxon>
        <taxon>Plakobranchidae</taxon>
        <taxon>Plakobranchus</taxon>
    </lineage>
</organism>